<dbReference type="OrthoDB" id="2146882at2759"/>
<keyword evidence="3" id="KW-1185">Reference proteome</keyword>
<dbReference type="STRING" id="1754191.A0A1Y1V1E5"/>
<evidence type="ECO:0000313" key="3">
    <source>
        <dbReference type="Proteomes" id="UP000193719"/>
    </source>
</evidence>
<sequence>MNFIKIKRLSLFFFISQVVRVWTSQLQLCSSCSGTCTDGTYCFDGSTIRIINNGKSGAIKYGKNGSVSENIFFDENYKLITSTSISSTISFIYTCNSSGCILSDTTNTYFNSKASDMTCIYNSGTTCNPGEVNKSYYDAGSSKVINCSKNKCSLNSTTGYYIDSSSTTFLITCNNGSCTTNNHSGMDSEFFLNAGLEKSTKPIIYFDKTSFTTIVGDTTGAYLDSTSLSDTSYSKLIICQSSTKCSSISYDSGIFLNAAHIYDSVNNKASLIKCASFKCGNIDFTVDISGDNNNIYYIDRITSKLIKCTLSSNNSRKRHYSYNNQTIAKHKYSRDSSITITCSIYNKDISKEYYLDYAVASSSSPCDSDALFTNSEGKKTFCASNVISCNSNSICKSNMINTESQFIDGDNSKNLIICSKIEDSFFCTTHSASKLTNYYINSGDSGEYPLLYCGVDDTIKTCTEKNASTIGYYITDNGNYMKNYIKDNSYLIYCTSTTKCEKLISSIHHGYYINAGVDTTNNPLIFFDAEASEINEKIPENKNSYYLDSSSFSSRTYAHLIYCSTNKNCVSFDPDDGYFYNSDKTSNNVIIKCDKTGCKANEAQTCVTDNTTVLKPGNYCYQKEIDNGNDINFVVHEFFINSESIDSTNKNITYTTMNNAIYRYATVDAGNFPGIKETISTLFEIKSNSITRVAMDGIYIINARYEKVDSISSSLLSSDRITLYTCSSSTQLCVPSHTCNEGEYYFDEKTNKGYQCENNYIHIVNEEGYYVDSSYVINNGQTPAIIKCQDSGDCQRIIPVNTYFINSGSDHFIKPLIYCSGSNCSTQPVNNGYYIAEYGNSGVIVCTSNSSCKYSTLRYSYYPNNGVDKMNKSIIYCSNGTDCTTRRANSGYYLVQNNSELLIHCKTSSICEAEKASVGYYYDAENMDSKSNFESIIHCVSSTYTEKIICTREKKNNGFYLSGSSKNVLIDCNGNKCKTIKVENGIFSSAGRIVSFLNANNEGRDMESEDMDDDVTGKDDETIIILPNDNDDDNDEFLNTLVYHTNRSQDKPKEQSINEEVDTNDSIDEEEINKRVTLQARSNNAFSTLIICHGGECNELSTEEIKTIPICTYDDDVCYVDNSRFSSQSPRITSVIAGEYCTDSTRSIIYFATETIVENNEIISSSTSSLSTPSFKNCIKISSQYSDNLFTVGEKIYKISDGLILEIHDSGYYFINVRKNVLVHNTEIKEYNDEDVLLYKCDNNNCRIMDKPASDTYYVDVSKRLIKYSVDDDKYSFVNSNEENICQFKGNTCTPKYDIAKNDFCVTAEGYLVVAKEKIKSKETGQCFMSSSINTNVFAYSHNTTLYFLNSNAAKQITTTGYFFAENINYQSAQYHLFNNTFYGITLFGCNDKRCQIYEPKSDVFYYDTLTNYLIQQKDTDTWISPYHVGFIKASLHPDEEYIYHYTISKTKELLLTKTTKSGYYYTIDKKMYYCEVSLQVCVEIDDTAYVLTNSNELFYCVVDSEGEETECFKKTCTVDQVYYLNDNYYKCLIGSYFEKIKPKTCQFNRVVIINFPLIYSENFPHDIRNTISNISKNNQYIPIEKSDKTSLETIQGVFTNCTIDEYDDNTVTYSKICISNHVKLNQDKEPDICSIQLLGYTFCTVEDGDNPNKCNPSSAYRQMHFSMNKLIAFLLLMLLPFIIY</sequence>
<dbReference type="EMBL" id="MCFH01000043">
    <property type="protein sequence ID" value="ORX44896.1"/>
    <property type="molecule type" value="Genomic_DNA"/>
</dbReference>
<evidence type="ECO:0000313" key="2">
    <source>
        <dbReference type="EMBL" id="ORX44896.1"/>
    </source>
</evidence>
<feature type="signal peptide" evidence="1">
    <location>
        <begin position="1"/>
        <end position="23"/>
    </location>
</feature>
<comment type="caution">
    <text evidence="2">The sequence shown here is derived from an EMBL/GenBank/DDBJ whole genome shotgun (WGS) entry which is preliminary data.</text>
</comment>
<accession>A0A1Y1V1E5</accession>
<keyword evidence="1" id="KW-0732">Signal</keyword>
<gene>
    <name evidence="2" type="ORF">BCR36DRAFT_123551</name>
</gene>
<organism evidence="2 3">
    <name type="scientific">Piromyces finnis</name>
    <dbReference type="NCBI Taxonomy" id="1754191"/>
    <lineage>
        <taxon>Eukaryota</taxon>
        <taxon>Fungi</taxon>
        <taxon>Fungi incertae sedis</taxon>
        <taxon>Chytridiomycota</taxon>
        <taxon>Chytridiomycota incertae sedis</taxon>
        <taxon>Neocallimastigomycetes</taxon>
        <taxon>Neocallimastigales</taxon>
        <taxon>Neocallimastigaceae</taxon>
        <taxon>Piromyces</taxon>
    </lineage>
</organism>
<feature type="chain" id="PRO_5013163846" evidence="1">
    <location>
        <begin position="24"/>
        <end position="1685"/>
    </location>
</feature>
<reference evidence="2 3" key="2">
    <citation type="submission" date="2016-08" db="EMBL/GenBank/DDBJ databases">
        <title>Pervasive Adenine N6-methylation of Active Genes in Fungi.</title>
        <authorList>
            <consortium name="DOE Joint Genome Institute"/>
            <person name="Mondo S.J."/>
            <person name="Dannebaum R.O."/>
            <person name="Kuo R.C."/>
            <person name="Labutti K."/>
            <person name="Haridas S."/>
            <person name="Kuo A."/>
            <person name="Salamov A."/>
            <person name="Ahrendt S.R."/>
            <person name="Lipzen A."/>
            <person name="Sullivan W."/>
            <person name="Andreopoulos W.B."/>
            <person name="Clum A."/>
            <person name="Lindquist E."/>
            <person name="Daum C."/>
            <person name="Ramamoorthy G.K."/>
            <person name="Gryganskyi A."/>
            <person name="Culley D."/>
            <person name="Magnuson J.K."/>
            <person name="James T.Y."/>
            <person name="O'Malley M.A."/>
            <person name="Stajich J.E."/>
            <person name="Spatafora J.W."/>
            <person name="Visel A."/>
            <person name="Grigoriev I.V."/>
        </authorList>
    </citation>
    <scope>NUCLEOTIDE SEQUENCE [LARGE SCALE GENOMIC DNA]</scope>
    <source>
        <strain evidence="3">finn</strain>
    </source>
</reference>
<reference evidence="2 3" key="1">
    <citation type="submission" date="2016-08" db="EMBL/GenBank/DDBJ databases">
        <title>Genomes of anaerobic fungi encode conserved fungal cellulosomes for biomass hydrolysis.</title>
        <authorList>
            <consortium name="DOE Joint Genome Institute"/>
            <person name="Haitjema C.H."/>
            <person name="Gilmore S.P."/>
            <person name="Henske J.K."/>
            <person name="Solomon K.V."/>
            <person name="De Groot R."/>
            <person name="Kuo A."/>
            <person name="Mondo S.J."/>
            <person name="Salamov A.A."/>
            <person name="Labutti K."/>
            <person name="Zhao Z."/>
            <person name="Chiniquy J."/>
            <person name="Barry K."/>
            <person name="Brewer H.M."/>
            <person name="Purvine S.O."/>
            <person name="Wright A.T."/>
            <person name="Boxma B."/>
            <person name="Van Alen T."/>
            <person name="Hackstein J.H."/>
            <person name="Baker S.E."/>
            <person name="Grigoriev I.V."/>
            <person name="O'Malley M.A."/>
        </authorList>
    </citation>
    <scope>NUCLEOTIDE SEQUENCE [LARGE SCALE GENOMIC DNA]</scope>
    <source>
        <strain evidence="3">finn</strain>
    </source>
</reference>
<proteinExistence type="predicted"/>
<evidence type="ECO:0000256" key="1">
    <source>
        <dbReference type="SAM" id="SignalP"/>
    </source>
</evidence>
<name>A0A1Y1V1E5_9FUNG</name>
<protein>
    <submittedName>
        <fullName evidence="2">Scaffoldin</fullName>
    </submittedName>
</protein>
<dbReference type="Proteomes" id="UP000193719">
    <property type="component" value="Unassembled WGS sequence"/>
</dbReference>